<evidence type="ECO:0000259" key="1">
    <source>
        <dbReference type="PROSITE" id="PS51184"/>
    </source>
</evidence>
<dbReference type="AlphaFoldDB" id="A0AAF0XKE0"/>
<gene>
    <name evidence="2" type="ORF">DCAR_0729208</name>
</gene>
<dbReference type="GO" id="GO:0010468">
    <property type="term" value="P:regulation of gene expression"/>
    <property type="evidence" value="ECO:0007669"/>
    <property type="project" value="TreeGrafter"/>
</dbReference>
<proteinExistence type="predicted"/>
<dbReference type="Pfam" id="PF02373">
    <property type="entry name" value="JmjC"/>
    <property type="match status" value="1"/>
</dbReference>
<dbReference type="PANTHER" id="PTHR10694:SF38">
    <property type="entry name" value="LYSINE-SPECIFIC DEMETHYLASE REF6"/>
    <property type="match status" value="1"/>
</dbReference>
<name>A0AAF0XKE0_DAUCS</name>
<accession>A0AAF0XKE0</accession>
<evidence type="ECO:0000313" key="3">
    <source>
        <dbReference type="Proteomes" id="UP000077755"/>
    </source>
</evidence>
<dbReference type="GO" id="GO:0000785">
    <property type="term" value="C:chromatin"/>
    <property type="evidence" value="ECO:0007669"/>
    <property type="project" value="TreeGrafter"/>
</dbReference>
<dbReference type="GO" id="GO:0034647">
    <property type="term" value="F:histone H3K4me/H3K4me2/H3K4me3 demethylase activity"/>
    <property type="evidence" value="ECO:0007669"/>
    <property type="project" value="TreeGrafter"/>
</dbReference>
<dbReference type="PANTHER" id="PTHR10694">
    <property type="entry name" value="LYSINE-SPECIFIC DEMETHYLASE"/>
    <property type="match status" value="1"/>
</dbReference>
<reference evidence="2" key="2">
    <citation type="submission" date="2022-03" db="EMBL/GenBank/DDBJ databases">
        <title>Draft title - Genomic analysis of global carrot germplasm unveils the trajectory of domestication and the origin of high carotenoid orange carrot.</title>
        <authorList>
            <person name="Iorizzo M."/>
            <person name="Ellison S."/>
            <person name="Senalik D."/>
            <person name="Macko-Podgorni A."/>
            <person name="Grzebelus D."/>
            <person name="Bostan H."/>
            <person name="Rolling W."/>
            <person name="Curaba J."/>
            <person name="Simon P."/>
        </authorList>
    </citation>
    <scope>NUCLEOTIDE SEQUENCE</scope>
    <source>
        <tissue evidence="2">Leaf</tissue>
    </source>
</reference>
<dbReference type="GO" id="GO:0005634">
    <property type="term" value="C:nucleus"/>
    <property type="evidence" value="ECO:0007669"/>
    <property type="project" value="TreeGrafter"/>
</dbReference>
<protein>
    <recommendedName>
        <fullName evidence="1">JmjC domain-containing protein</fullName>
    </recommendedName>
</protein>
<dbReference type="SUPFAM" id="SSF51197">
    <property type="entry name" value="Clavaminate synthase-like"/>
    <property type="match status" value="1"/>
</dbReference>
<dbReference type="Proteomes" id="UP000077755">
    <property type="component" value="Chromosome 7"/>
</dbReference>
<dbReference type="Gene3D" id="2.60.120.650">
    <property type="entry name" value="Cupin"/>
    <property type="match status" value="2"/>
</dbReference>
<dbReference type="SMART" id="SM00558">
    <property type="entry name" value="JmjC"/>
    <property type="match status" value="1"/>
</dbReference>
<organism evidence="2 3">
    <name type="scientific">Daucus carota subsp. sativus</name>
    <name type="common">Carrot</name>
    <dbReference type="NCBI Taxonomy" id="79200"/>
    <lineage>
        <taxon>Eukaryota</taxon>
        <taxon>Viridiplantae</taxon>
        <taxon>Streptophyta</taxon>
        <taxon>Embryophyta</taxon>
        <taxon>Tracheophyta</taxon>
        <taxon>Spermatophyta</taxon>
        <taxon>Magnoliopsida</taxon>
        <taxon>eudicotyledons</taxon>
        <taxon>Gunneridae</taxon>
        <taxon>Pentapetalae</taxon>
        <taxon>asterids</taxon>
        <taxon>campanulids</taxon>
        <taxon>Apiales</taxon>
        <taxon>Apiaceae</taxon>
        <taxon>Apioideae</taxon>
        <taxon>Scandiceae</taxon>
        <taxon>Daucinae</taxon>
        <taxon>Daucus</taxon>
        <taxon>Daucus sect. Daucus</taxon>
    </lineage>
</organism>
<sequence length="221" mass="25718">MRSNSRTKDTNSCIKHSNFYKKIKLQNSFTHLTFIGMLMLRSPLRLSMQMTCTYQLSFIKDDIPGVTSPMVYMGMLFTWFAWHVEDHDLHSLNYMHMGDKKTWYGVPQDSAAAFEEVIRNHGYRAEMNPICEFGFNCAEASNIATPEWLRFAREAEIRRAAINYPPLFSHIQLLYDHALSFSSRSPPILLPCDFFKGNFPDLHNGKNIPLFSKHINFYCEP</sequence>
<dbReference type="InterPro" id="IPR003347">
    <property type="entry name" value="JmjC_dom"/>
</dbReference>
<keyword evidence="3" id="KW-1185">Reference proteome</keyword>
<evidence type="ECO:0000313" key="2">
    <source>
        <dbReference type="EMBL" id="WOH09750.1"/>
    </source>
</evidence>
<reference evidence="2" key="1">
    <citation type="journal article" date="2016" name="Nat. Genet.">
        <title>A high-quality carrot genome assembly provides new insights into carotenoid accumulation and asterid genome evolution.</title>
        <authorList>
            <person name="Iorizzo M."/>
            <person name="Ellison S."/>
            <person name="Senalik D."/>
            <person name="Zeng P."/>
            <person name="Satapoomin P."/>
            <person name="Huang J."/>
            <person name="Bowman M."/>
            <person name="Iovene M."/>
            <person name="Sanseverino W."/>
            <person name="Cavagnaro P."/>
            <person name="Yildiz M."/>
            <person name="Macko-Podgorni A."/>
            <person name="Moranska E."/>
            <person name="Grzebelus E."/>
            <person name="Grzebelus D."/>
            <person name="Ashrafi H."/>
            <person name="Zheng Z."/>
            <person name="Cheng S."/>
            <person name="Spooner D."/>
            <person name="Van Deynze A."/>
            <person name="Simon P."/>
        </authorList>
    </citation>
    <scope>NUCLEOTIDE SEQUENCE</scope>
    <source>
        <tissue evidence="2">Leaf</tissue>
    </source>
</reference>
<dbReference type="EMBL" id="CP093349">
    <property type="protein sequence ID" value="WOH09750.1"/>
    <property type="molecule type" value="Genomic_DNA"/>
</dbReference>
<dbReference type="PROSITE" id="PS51184">
    <property type="entry name" value="JMJC"/>
    <property type="match status" value="1"/>
</dbReference>
<feature type="domain" description="JmjC" evidence="1">
    <location>
        <begin position="45"/>
        <end position="221"/>
    </location>
</feature>